<accession>A0A7Y3RK52</accession>
<comment type="caution">
    <text evidence="1">The sequence shown here is derived from an EMBL/GenBank/DDBJ whole genome shotgun (WGS) entry which is preliminary data.</text>
</comment>
<dbReference type="InterPro" id="IPR045748">
    <property type="entry name" value="DcaP"/>
</dbReference>
<evidence type="ECO:0000313" key="2">
    <source>
        <dbReference type="Proteomes" id="UP000536835"/>
    </source>
</evidence>
<reference evidence="1 2" key="1">
    <citation type="submission" date="2020-05" db="EMBL/GenBank/DDBJ databases">
        <title>Parvularcula mediterraneae sp. nov., isolated from polypropylene straw from shallow seawater of the seashore of Laganas in Zakynthos island, Greece.</title>
        <authorList>
            <person name="Szabo I."/>
            <person name="Al-Omari J."/>
            <person name="Rado J."/>
            <person name="Szerdahelyi G.S."/>
        </authorList>
    </citation>
    <scope>NUCLEOTIDE SEQUENCE [LARGE SCALE GENOMIC DNA]</scope>
    <source>
        <strain evidence="1 2">ZS-1/3</strain>
    </source>
</reference>
<protein>
    <submittedName>
        <fullName evidence="1">Porin</fullName>
    </submittedName>
</protein>
<gene>
    <name evidence="1" type="ORF">HK107_04400</name>
</gene>
<dbReference type="Pfam" id="PF19577">
    <property type="entry name" value="DcaP"/>
    <property type="match status" value="1"/>
</dbReference>
<sequence>MSGDTEVLFGGYIKLDASLTEFTGGSLPTNSLGRDLYIPGLVPVGGEGEDPVFDFNPRESRFFFGFDTKKAGRKIGGKIELDFQVTNDGNERVSNSFSPRMRVAFLTIDNWLLGQTWSTFQDVAALPDNLDFIGPTEGTVFDRQPMIRYTKGPFQIAIEQPETEITTATGGRIMPGDDSLPDLALRYNKKGDFGHLTVATLLRQLKAGADVTGQDTETTLGWGVSGSGKIKIGSRDDLRFMATYGEGIGRYIGVNVVNDAALNANLELETIPTTSGFVSYRHFWAKDWRSNLSLGYFKADNPVQLTSGAVTDQVTSVHVNLIRSLTKKVDVGVEYIRADRELENGLDGAMNKIQFSAKYGF</sequence>
<dbReference type="AlphaFoldDB" id="A0A7Y3RK52"/>
<organism evidence="1 2">
    <name type="scientific">Parvularcula mediterranea</name>
    <dbReference type="NCBI Taxonomy" id="2732508"/>
    <lineage>
        <taxon>Bacteria</taxon>
        <taxon>Pseudomonadati</taxon>
        <taxon>Pseudomonadota</taxon>
        <taxon>Alphaproteobacteria</taxon>
        <taxon>Parvularculales</taxon>
        <taxon>Parvularculaceae</taxon>
        <taxon>Parvularcula</taxon>
    </lineage>
</organism>
<evidence type="ECO:0000313" key="1">
    <source>
        <dbReference type="EMBL" id="NNU15558.1"/>
    </source>
</evidence>
<proteinExistence type="predicted"/>
<dbReference type="EMBL" id="JABFCX010000002">
    <property type="protein sequence ID" value="NNU15558.1"/>
    <property type="molecule type" value="Genomic_DNA"/>
</dbReference>
<keyword evidence="2" id="KW-1185">Reference proteome</keyword>
<name>A0A7Y3RK52_9PROT</name>
<dbReference type="SUPFAM" id="SSF56935">
    <property type="entry name" value="Porins"/>
    <property type="match status" value="1"/>
</dbReference>
<dbReference type="Proteomes" id="UP000536835">
    <property type="component" value="Unassembled WGS sequence"/>
</dbReference>